<protein>
    <recommendedName>
        <fullName evidence="4">LysM domain-containing protein</fullName>
    </recommendedName>
</protein>
<gene>
    <name evidence="2" type="ORF">ACFOW7_21295</name>
</gene>
<name>A0ABV8MUG6_9NEIS</name>
<evidence type="ECO:0000256" key="1">
    <source>
        <dbReference type="SAM" id="Coils"/>
    </source>
</evidence>
<accession>A0ABV8MUG6</accession>
<feature type="coiled-coil region" evidence="1">
    <location>
        <begin position="53"/>
        <end position="83"/>
    </location>
</feature>
<dbReference type="Proteomes" id="UP001595791">
    <property type="component" value="Unassembled WGS sequence"/>
</dbReference>
<dbReference type="EMBL" id="JBHSBU010000002">
    <property type="protein sequence ID" value="MFC4161878.1"/>
    <property type="molecule type" value="Genomic_DNA"/>
</dbReference>
<evidence type="ECO:0008006" key="4">
    <source>
        <dbReference type="Google" id="ProtNLM"/>
    </source>
</evidence>
<proteinExistence type="predicted"/>
<keyword evidence="3" id="KW-1185">Reference proteome</keyword>
<dbReference type="RefSeq" id="WP_378168497.1">
    <property type="nucleotide sequence ID" value="NZ_JBHSBU010000002.1"/>
</dbReference>
<sequence>MLGDANQMAALLAANPGLRRNPNLLRVGDEIAIPQDGSYDREAAEEVSRHFFAADAADRKMRAEAAAAQMRQEARELRKIREEMVNPTSGSVRGWGTLDDVKATFAVYKLQANAAENLTEQAQLIEQAGGKAEKEKYLKRYIAANSGNVHDKFDLNSIKHLSLLDQAKIIELQQDTRTNYEKVAEEMGGVRAFVASAGGRAKDYYLGGRQLASLITGPNSELDDELREHFLAKDALRTHHVGAAFSGEAATDFGLSLIGARWTGGASWRVRLATNSVEGTLFGLAEPVHPDLKDFLTEKLTQTLVRAGTQAVVGTTLPPAISKVRGAAASLDQYIKLSSMSGLIDDMGELVGNRAIVESRRDATYLLKDLPIDHPMRQMQAEFHSDLTSRGIRIVENTKMERTIAMFAADAAGTIDSFHFNPLKMKFAHLVEEGHHGADLPLLGRRLSAAEIEIKGKSATFRENLPVRQKFALARDIVRVKNNDYFNRGAAGGVLYAIDSFAETSGGKGRFSAFDVESNLHRRIYGLANDEFSLHYTSSEIKGIFQSGVELGLEQRTIEDLMFVGSRVKKPITAQELVTQMDNYVNVVKKRGYPYKFDDRQAFESFSAGLKNILREGEIPTTDVRIQGSSLRTPHAKDIDIAVFTTEQQFDILAKRMIQGIRDRAGPVAAEKIVRDLERQAADGRINSYYFDRKLKNDPTFNQKMRELDKHMINSGGTDLSLILYGKNFDVKPYLGV</sequence>
<comment type="caution">
    <text evidence="2">The sequence shown here is derived from an EMBL/GenBank/DDBJ whole genome shotgun (WGS) entry which is preliminary data.</text>
</comment>
<keyword evidence="1" id="KW-0175">Coiled coil</keyword>
<organism evidence="2 3">
    <name type="scientific">Chitinimonas lacunae</name>
    <dbReference type="NCBI Taxonomy" id="1963018"/>
    <lineage>
        <taxon>Bacteria</taxon>
        <taxon>Pseudomonadati</taxon>
        <taxon>Pseudomonadota</taxon>
        <taxon>Betaproteobacteria</taxon>
        <taxon>Neisseriales</taxon>
        <taxon>Chitinibacteraceae</taxon>
        <taxon>Chitinimonas</taxon>
    </lineage>
</organism>
<evidence type="ECO:0000313" key="2">
    <source>
        <dbReference type="EMBL" id="MFC4161878.1"/>
    </source>
</evidence>
<reference evidence="3" key="1">
    <citation type="journal article" date="2019" name="Int. J. Syst. Evol. Microbiol.">
        <title>The Global Catalogue of Microorganisms (GCM) 10K type strain sequencing project: providing services to taxonomists for standard genome sequencing and annotation.</title>
        <authorList>
            <consortium name="The Broad Institute Genomics Platform"/>
            <consortium name="The Broad Institute Genome Sequencing Center for Infectious Disease"/>
            <person name="Wu L."/>
            <person name="Ma J."/>
        </authorList>
    </citation>
    <scope>NUCLEOTIDE SEQUENCE [LARGE SCALE GENOMIC DNA]</scope>
    <source>
        <strain evidence="3">LMG 29894</strain>
    </source>
</reference>
<evidence type="ECO:0000313" key="3">
    <source>
        <dbReference type="Proteomes" id="UP001595791"/>
    </source>
</evidence>